<dbReference type="PANTHER" id="PTHR23108:SF0">
    <property type="entry name" value="METHYLTRANSFERASE-LIKE PROTEIN 22"/>
    <property type="match status" value="1"/>
</dbReference>
<reference evidence="2 3" key="1">
    <citation type="journal article" date="2021" name="Commun. Biol.">
        <title>The genome of Shorea leprosula (Dipterocarpaceae) highlights the ecological relevance of drought in aseasonal tropical rainforests.</title>
        <authorList>
            <person name="Ng K.K.S."/>
            <person name="Kobayashi M.J."/>
            <person name="Fawcett J.A."/>
            <person name="Hatakeyama M."/>
            <person name="Paape T."/>
            <person name="Ng C.H."/>
            <person name="Ang C.C."/>
            <person name="Tnah L.H."/>
            <person name="Lee C.T."/>
            <person name="Nishiyama T."/>
            <person name="Sese J."/>
            <person name="O'Brien M.J."/>
            <person name="Copetti D."/>
            <person name="Mohd Noor M.I."/>
            <person name="Ong R.C."/>
            <person name="Putra M."/>
            <person name="Sireger I.Z."/>
            <person name="Indrioko S."/>
            <person name="Kosugi Y."/>
            <person name="Izuno A."/>
            <person name="Isagi Y."/>
            <person name="Lee S.L."/>
            <person name="Shimizu K.K."/>
        </authorList>
    </citation>
    <scope>NUCLEOTIDE SEQUENCE [LARGE SCALE GENOMIC DNA]</scope>
    <source>
        <strain evidence="2">214</strain>
    </source>
</reference>
<evidence type="ECO:0000313" key="3">
    <source>
        <dbReference type="Proteomes" id="UP001054252"/>
    </source>
</evidence>
<dbReference type="EMBL" id="BPVZ01000031">
    <property type="protein sequence ID" value="GKV10168.1"/>
    <property type="molecule type" value="Genomic_DNA"/>
</dbReference>
<comment type="caution">
    <text evidence="2">The sequence shown here is derived from an EMBL/GenBank/DDBJ whole genome shotgun (WGS) entry which is preliminary data.</text>
</comment>
<proteinExistence type="predicted"/>
<organism evidence="2 3">
    <name type="scientific">Rubroshorea leprosula</name>
    <dbReference type="NCBI Taxonomy" id="152421"/>
    <lineage>
        <taxon>Eukaryota</taxon>
        <taxon>Viridiplantae</taxon>
        <taxon>Streptophyta</taxon>
        <taxon>Embryophyta</taxon>
        <taxon>Tracheophyta</taxon>
        <taxon>Spermatophyta</taxon>
        <taxon>Magnoliopsida</taxon>
        <taxon>eudicotyledons</taxon>
        <taxon>Gunneridae</taxon>
        <taxon>Pentapetalae</taxon>
        <taxon>rosids</taxon>
        <taxon>malvids</taxon>
        <taxon>Malvales</taxon>
        <taxon>Dipterocarpaceae</taxon>
        <taxon>Rubroshorea</taxon>
    </lineage>
</organism>
<dbReference type="AlphaFoldDB" id="A0AAV5JCF4"/>
<feature type="compositionally biased region" description="Low complexity" evidence="1">
    <location>
        <begin position="1"/>
        <end position="16"/>
    </location>
</feature>
<keyword evidence="3" id="KW-1185">Reference proteome</keyword>
<name>A0AAV5JCF4_9ROSI</name>
<accession>A0AAV5JCF4</accession>
<dbReference type="GO" id="GO:0005634">
    <property type="term" value="C:nucleus"/>
    <property type="evidence" value="ECO:0007669"/>
    <property type="project" value="TreeGrafter"/>
</dbReference>
<dbReference type="PANTHER" id="PTHR23108">
    <property type="entry name" value="METHYLTRANSFERASE-RELATED"/>
    <property type="match status" value="1"/>
</dbReference>
<dbReference type="Proteomes" id="UP001054252">
    <property type="component" value="Unassembled WGS sequence"/>
</dbReference>
<protein>
    <recommendedName>
        <fullName evidence="4">Methyltransferase-like protein 22</fullName>
    </recommendedName>
</protein>
<dbReference type="Pfam" id="PF10294">
    <property type="entry name" value="Methyltransf_16"/>
    <property type="match status" value="1"/>
</dbReference>
<gene>
    <name evidence="2" type="ORF">SLEP1_g21572</name>
</gene>
<dbReference type="GO" id="GO:0008276">
    <property type="term" value="F:protein methyltransferase activity"/>
    <property type="evidence" value="ECO:0007669"/>
    <property type="project" value="InterPro"/>
</dbReference>
<evidence type="ECO:0000256" key="1">
    <source>
        <dbReference type="SAM" id="MobiDB-lite"/>
    </source>
</evidence>
<dbReference type="InterPro" id="IPR038899">
    <property type="entry name" value="METTL22"/>
</dbReference>
<feature type="region of interest" description="Disordered" evidence="1">
    <location>
        <begin position="1"/>
        <end position="36"/>
    </location>
</feature>
<evidence type="ECO:0000313" key="2">
    <source>
        <dbReference type="EMBL" id="GKV10168.1"/>
    </source>
</evidence>
<dbReference type="Gene3D" id="3.40.50.150">
    <property type="entry name" value="Vaccinia Virus protein VP39"/>
    <property type="match status" value="1"/>
</dbReference>
<dbReference type="InterPro" id="IPR019410">
    <property type="entry name" value="Methyltransf_16"/>
</dbReference>
<sequence length="371" mass="41122">MNTGLTSSSLPSTSSSEKNEEAVLMNGGGSSEDVEEQEQVMSEVHLGCPPGISGPHVSRFTISLPPEVESSRYNELFKVEESPAQQEFMVDEDGDLVLPRRSLAETPDRCFTVKIRHNITSSIPNVGLQVWKAELLLADFVLHKVCTSVEFDGIVALELGAGTGLAGMLLACVAKTIFLTDHGDEVLDNCSKNVEINAGVLSCQASIYVRELDWLSPWPPNVSLDPSSQNRYSWTSIELEECQGASLLLAADVIYSDDLTDALFGILEQLMPVGSDKVLYLALEKRYNFSLNDLDVVANGYSRFKSYLREEDKGCGGFKCELLPSFIGKRMNIAEIPQYVRHYDRGNDVELWQIRCNKQKPYSKSQLIECM</sequence>
<dbReference type="SUPFAM" id="SSF53335">
    <property type="entry name" value="S-adenosyl-L-methionine-dependent methyltransferases"/>
    <property type="match status" value="1"/>
</dbReference>
<dbReference type="InterPro" id="IPR029063">
    <property type="entry name" value="SAM-dependent_MTases_sf"/>
</dbReference>
<evidence type="ECO:0008006" key="4">
    <source>
        <dbReference type="Google" id="ProtNLM"/>
    </source>
</evidence>